<evidence type="ECO:0000256" key="3">
    <source>
        <dbReference type="ARBA" id="ARBA00022741"/>
    </source>
</evidence>
<dbReference type="Pfam" id="PF00005">
    <property type="entry name" value="ABC_tran"/>
    <property type="match status" value="1"/>
</dbReference>
<keyword evidence="2 7" id="KW-0812">Transmembrane</keyword>
<keyword evidence="11" id="KW-1185">Reference proteome</keyword>
<dbReference type="InterPro" id="IPR011527">
    <property type="entry name" value="ABC1_TM_dom"/>
</dbReference>
<gene>
    <name evidence="10" type="ORF">MQE35_17405</name>
</gene>
<dbReference type="GO" id="GO:0016887">
    <property type="term" value="F:ATP hydrolysis activity"/>
    <property type="evidence" value="ECO:0007669"/>
    <property type="project" value="InterPro"/>
</dbReference>
<keyword evidence="6 7" id="KW-0472">Membrane</keyword>
<dbReference type="GO" id="GO:0005524">
    <property type="term" value="F:ATP binding"/>
    <property type="evidence" value="ECO:0007669"/>
    <property type="project" value="UniProtKB-KW"/>
</dbReference>
<proteinExistence type="predicted"/>
<dbReference type="GO" id="GO:0015421">
    <property type="term" value="F:ABC-type oligopeptide transporter activity"/>
    <property type="evidence" value="ECO:0007669"/>
    <property type="project" value="TreeGrafter"/>
</dbReference>
<dbReference type="GO" id="GO:0005886">
    <property type="term" value="C:plasma membrane"/>
    <property type="evidence" value="ECO:0007669"/>
    <property type="project" value="UniProtKB-SubCell"/>
</dbReference>
<dbReference type="Pfam" id="PF00664">
    <property type="entry name" value="ABC_membrane"/>
    <property type="match status" value="1"/>
</dbReference>
<dbReference type="PANTHER" id="PTHR43394:SF4">
    <property type="entry name" value="TOXIN SECRETION ABC TRANSPORTER ATP-BINDING PROTEIN"/>
    <property type="match status" value="1"/>
</dbReference>
<dbReference type="RefSeq" id="WP_255842997.1">
    <property type="nucleotide sequence ID" value="NZ_CP094358.1"/>
</dbReference>
<reference evidence="10" key="1">
    <citation type="submission" date="2022-03" db="EMBL/GenBank/DDBJ databases">
        <title>Description of Abyssus ytuae gen. nov., sp. nov., a novel member of the family Flavobacteriaceae isolated from the sediment of Mariana Trench.</title>
        <authorList>
            <person name="Zhang J."/>
            <person name="Xu X."/>
        </authorList>
    </citation>
    <scope>NUCLEOTIDE SEQUENCE</scope>
    <source>
        <strain evidence="10">MT3330</strain>
    </source>
</reference>
<dbReference type="InterPro" id="IPR003593">
    <property type="entry name" value="AAA+_ATPase"/>
</dbReference>
<dbReference type="PANTHER" id="PTHR43394">
    <property type="entry name" value="ATP-DEPENDENT PERMEASE MDL1, MITOCHONDRIAL"/>
    <property type="match status" value="1"/>
</dbReference>
<evidence type="ECO:0000256" key="1">
    <source>
        <dbReference type="ARBA" id="ARBA00004651"/>
    </source>
</evidence>
<keyword evidence="5 7" id="KW-1133">Transmembrane helix</keyword>
<keyword evidence="4 10" id="KW-0067">ATP-binding</keyword>
<dbReference type="PROSITE" id="PS50929">
    <property type="entry name" value="ABC_TM1F"/>
    <property type="match status" value="1"/>
</dbReference>
<dbReference type="PROSITE" id="PS50893">
    <property type="entry name" value="ABC_TRANSPORTER_2"/>
    <property type="match status" value="1"/>
</dbReference>
<dbReference type="SUPFAM" id="SSF52540">
    <property type="entry name" value="P-loop containing nucleoside triphosphate hydrolases"/>
    <property type="match status" value="1"/>
</dbReference>
<feature type="transmembrane region" description="Helical" evidence="7">
    <location>
        <begin position="60"/>
        <end position="80"/>
    </location>
</feature>
<evidence type="ECO:0000256" key="4">
    <source>
        <dbReference type="ARBA" id="ARBA00022840"/>
    </source>
</evidence>
<organism evidence="10 11">
    <name type="scientific">Abyssalbus ytuae</name>
    <dbReference type="NCBI Taxonomy" id="2926907"/>
    <lineage>
        <taxon>Bacteria</taxon>
        <taxon>Pseudomonadati</taxon>
        <taxon>Bacteroidota</taxon>
        <taxon>Flavobacteriia</taxon>
        <taxon>Flavobacteriales</taxon>
        <taxon>Flavobacteriaceae</taxon>
        <taxon>Abyssalbus</taxon>
    </lineage>
</organism>
<dbReference type="InterPro" id="IPR039421">
    <property type="entry name" value="Type_1_exporter"/>
</dbReference>
<feature type="transmembrane region" description="Helical" evidence="7">
    <location>
        <begin position="276"/>
        <end position="293"/>
    </location>
</feature>
<evidence type="ECO:0000259" key="9">
    <source>
        <dbReference type="PROSITE" id="PS50929"/>
    </source>
</evidence>
<feature type="domain" description="ABC transmembrane type-1" evidence="9">
    <location>
        <begin position="30"/>
        <end position="305"/>
    </location>
</feature>
<protein>
    <submittedName>
        <fullName evidence="10">ATP-binding cassette domain-containing protein</fullName>
    </submittedName>
</protein>
<evidence type="ECO:0000313" key="10">
    <source>
        <dbReference type="EMBL" id="UOB17500.1"/>
    </source>
</evidence>
<comment type="subcellular location">
    <subcellularLocation>
        <location evidence="1">Cell membrane</location>
        <topology evidence="1">Multi-pass membrane protein</topology>
    </subcellularLocation>
</comment>
<name>A0A9E7CZF7_9FLAO</name>
<feature type="domain" description="ABC transporter" evidence="8">
    <location>
        <begin position="338"/>
        <end position="558"/>
    </location>
</feature>
<feature type="transmembrane region" description="Helical" evidence="7">
    <location>
        <begin position="26"/>
        <end position="48"/>
    </location>
</feature>
<dbReference type="InterPro" id="IPR036640">
    <property type="entry name" value="ABC1_TM_sf"/>
</dbReference>
<dbReference type="Gene3D" id="3.40.50.300">
    <property type="entry name" value="P-loop containing nucleotide triphosphate hydrolases"/>
    <property type="match status" value="1"/>
</dbReference>
<dbReference type="Gene3D" id="1.20.1560.10">
    <property type="entry name" value="ABC transporter type 1, transmembrane domain"/>
    <property type="match status" value="1"/>
</dbReference>
<dbReference type="KEGG" id="fbm:MQE35_17405"/>
<dbReference type="InterPro" id="IPR003439">
    <property type="entry name" value="ABC_transporter-like_ATP-bd"/>
</dbReference>
<evidence type="ECO:0000313" key="11">
    <source>
        <dbReference type="Proteomes" id="UP000831290"/>
    </source>
</evidence>
<accession>A0A9E7CZF7</accession>
<dbReference type="InterPro" id="IPR027417">
    <property type="entry name" value="P-loop_NTPase"/>
</dbReference>
<dbReference type="SUPFAM" id="SSF90123">
    <property type="entry name" value="ABC transporter transmembrane region"/>
    <property type="match status" value="1"/>
</dbReference>
<evidence type="ECO:0000259" key="8">
    <source>
        <dbReference type="PROSITE" id="PS50893"/>
    </source>
</evidence>
<feature type="transmembrane region" description="Helical" evidence="7">
    <location>
        <begin position="247"/>
        <end position="270"/>
    </location>
</feature>
<evidence type="ECO:0000256" key="5">
    <source>
        <dbReference type="ARBA" id="ARBA00022989"/>
    </source>
</evidence>
<dbReference type="AlphaFoldDB" id="A0A9E7CZF7"/>
<dbReference type="SMART" id="SM00382">
    <property type="entry name" value="AAA"/>
    <property type="match status" value="1"/>
</dbReference>
<dbReference type="Proteomes" id="UP000831290">
    <property type="component" value="Chromosome"/>
</dbReference>
<evidence type="ECO:0000256" key="7">
    <source>
        <dbReference type="SAM" id="Phobius"/>
    </source>
</evidence>
<dbReference type="EMBL" id="CP094358">
    <property type="protein sequence ID" value="UOB17500.1"/>
    <property type="molecule type" value="Genomic_DNA"/>
</dbReference>
<feature type="transmembrane region" description="Helical" evidence="7">
    <location>
        <begin position="161"/>
        <end position="177"/>
    </location>
</feature>
<evidence type="ECO:0000256" key="2">
    <source>
        <dbReference type="ARBA" id="ARBA00022692"/>
    </source>
</evidence>
<sequence length="558" mass="63087">MAKEKYTPLKRFWGLLKLDRRDIYQILSYAIFAGLVNLSLPLGIQAIINLIQMGQVSTSWIVLVILVVLGVAFAGTLQLMQFRITENLQQKIFAKSSFEFAYRFPKIKFNEFYNTYPPELANRFFDTIIIQKGISKILIDFSAAILQVFFGILLLSFYHPFFILYGLALVGLIYIIFKFTAPKGLATSLDESKYKYKVAHWLQEIARSVNSFKLSGNTSHAMEKNDSLVMSYLHARESHFKVLVSQFIQLIGFKVLVTAGLLIIGGLLVLNQQMNIGQFVAAEIIILLIVASVEKLILGLETVYDVLTSLEKIGQVVDMDLENVEGERPFSNESDYSIKLENVNYRYPGSEEDVLHNINLEIKQGDKICIQGPNGSGKSTLVRILSGLLTPTKGNFYVGDRNMAPINLNNYRSYLGQVLTDETPFEGSIYSNITFGSKELTLKDVQWAVEKSGLSDYIRSLPEGLHSQVYPEGKQLSSAITRKILLARSIVKKPKILLYKDPLDPIDQEETERLMDFLTEKSNPWTLIVVSRNEKWTGKCSKIIHLDKGSVISVTKRK</sequence>
<evidence type="ECO:0000256" key="6">
    <source>
        <dbReference type="ARBA" id="ARBA00023136"/>
    </source>
</evidence>
<keyword evidence="3" id="KW-0547">Nucleotide-binding</keyword>